<dbReference type="EMBL" id="HACA01001478">
    <property type="protein sequence ID" value="CDW18839.1"/>
    <property type="molecule type" value="Transcribed_RNA"/>
</dbReference>
<name>A0A0K2SYL0_LEPSM</name>
<evidence type="ECO:0000313" key="1">
    <source>
        <dbReference type="EMBL" id="CDW18839.1"/>
    </source>
</evidence>
<feature type="non-terminal residue" evidence="1">
    <location>
        <position position="1"/>
    </location>
</feature>
<proteinExistence type="predicted"/>
<accession>A0A0K2SYL0</accession>
<organism evidence="1">
    <name type="scientific">Lepeophtheirus salmonis</name>
    <name type="common">Salmon louse</name>
    <name type="synonym">Caligus salmonis</name>
    <dbReference type="NCBI Taxonomy" id="72036"/>
    <lineage>
        <taxon>Eukaryota</taxon>
        <taxon>Metazoa</taxon>
        <taxon>Ecdysozoa</taxon>
        <taxon>Arthropoda</taxon>
        <taxon>Crustacea</taxon>
        <taxon>Multicrustacea</taxon>
        <taxon>Hexanauplia</taxon>
        <taxon>Copepoda</taxon>
        <taxon>Siphonostomatoida</taxon>
        <taxon>Caligidae</taxon>
        <taxon>Lepeophtheirus</taxon>
    </lineage>
</organism>
<reference evidence="1" key="1">
    <citation type="submission" date="2014-05" db="EMBL/GenBank/DDBJ databases">
        <authorList>
            <person name="Chronopoulou M."/>
        </authorList>
    </citation>
    <scope>NUCLEOTIDE SEQUENCE</scope>
    <source>
        <tissue evidence="1">Whole organism</tissue>
    </source>
</reference>
<dbReference type="AlphaFoldDB" id="A0A0K2SYL0"/>
<protein>
    <submittedName>
        <fullName evidence="1">Uncharacterized protein</fullName>
    </submittedName>
</protein>
<sequence length="64" mass="7729">FVDQNIRRRETHYLYDPRINWHLFSNHKRDSIVIKKSGVRLKCPGYINFCIDCISQSPTYKWNG</sequence>